<dbReference type="AlphaFoldDB" id="A0A9P9EFW7"/>
<accession>A0A9P9EFW7</accession>
<evidence type="ECO:0000256" key="1">
    <source>
        <dbReference type="SAM" id="MobiDB-lite"/>
    </source>
</evidence>
<dbReference type="Proteomes" id="UP000738349">
    <property type="component" value="Unassembled WGS sequence"/>
</dbReference>
<organism evidence="3 4">
    <name type="scientific">Dactylonectria macrodidyma</name>
    <dbReference type="NCBI Taxonomy" id="307937"/>
    <lineage>
        <taxon>Eukaryota</taxon>
        <taxon>Fungi</taxon>
        <taxon>Dikarya</taxon>
        <taxon>Ascomycota</taxon>
        <taxon>Pezizomycotina</taxon>
        <taxon>Sordariomycetes</taxon>
        <taxon>Hypocreomycetidae</taxon>
        <taxon>Hypocreales</taxon>
        <taxon>Nectriaceae</taxon>
        <taxon>Dactylonectria</taxon>
    </lineage>
</organism>
<feature type="compositionally biased region" description="Polar residues" evidence="1">
    <location>
        <begin position="1"/>
        <end position="11"/>
    </location>
</feature>
<dbReference type="InterPro" id="IPR006629">
    <property type="entry name" value="LITAF"/>
</dbReference>
<comment type="caution">
    <text evidence="3">The sequence shown here is derived from an EMBL/GenBank/DDBJ whole genome shotgun (WGS) entry which is preliminary data.</text>
</comment>
<proteinExistence type="predicted"/>
<sequence>MSFNRTDSSRSPAEWVVSPVMSESSTLSSDAYLTVSPPPYSPAESTVPSSLVSTVLDEKRRSETEDRGLLPSEQRRREAEINRAIQDGTTSRELLTASNTPDSNLPEVVFCDLPEVVPSALPELAHSTLPQVAGDDGPQAIQSQMVLSSLPEVATGMVVARTNNQQPMTVPASPPATVTPLHMLGDQPESIDCPFCERQTKTVVKKKPSNATHIQAVLLLMTTVCGAAAPYLGRWSFDIEQHCGECKNRVAYRAKGKEIYVCKQPVSVQEVSKYAVVQHEPVKMEA</sequence>
<dbReference type="PROSITE" id="PS51837">
    <property type="entry name" value="LITAF"/>
    <property type="match status" value="1"/>
</dbReference>
<dbReference type="Pfam" id="PF10601">
    <property type="entry name" value="zf-LITAF-like"/>
    <property type="match status" value="1"/>
</dbReference>
<dbReference type="OrthoDB" id="5599753at2759"/>
<feature type="domain" description="LITAF" evidence="2">
    <location>
        <begin position="173"/>
        <end position="255"/>
    </location>
</feature>
<dbReference type="SMART" id="SM00714">
    <property type="entry name" value="LITAF"/>
    <property type="match status" value="1"/>
</dbReference>
<dbReference type="EMBL" id="JAGMUV010000013">
    <property type="protein sequence ID" value="KAH7136347.1"/>
    <property type="molecule type" value="Genomic_DNA"/>
</dbReference>
<reference evidence="3" key="1">
    <citation type="journal article" date="2021" name="Nat. Commun.">
        <title>Genetic determinants of endophytism in the Arabidopsis root mycobiome.</title>
        <authorList>
            <person name="Mesny F."/>
            <person name="Miyauchi S."/>
            <person name="Thiergart T."/>
            <person name="Pickel B."/>
            <person name="Atanasova L."/>
            <person name="Karlsson M."/>
            <person name="Huettel B."/>
            <person name="Barry K.W."/>
            <person name="Haridas S."/>
            <person name="Chen C."/>
            <person name="Bauer D."/>
            <person name="Andreopoulos W."/>
            <person name="Pangilinan J."/>
            <person name="LaButti K."/>
            <person name="Riley R."/>
            <person name="Lipzen A."/>
            <person name="Clum A."/>
            <person name="Drula E."/>
            <person name="Henrissat B."/>
            <person name="Kohler A."/>
            <person name="Grigoriev I.V."/>
            <person name="Martin F.M."/>
            <person name="Hacquard S."/>
        </authorList>
    </citation>
    <scope>NUCLEOTIDE SEQUENCE</scope>
    <source>
        <strain evidence="3">MPI-CAGE-AT-0147</strain>
    </source>
</reference>
<name>A0A9P9EFW7_9HYPO</name>
<evidence type="ECO:0000259" key="2">
    <source>
        <dbReference type="PROSITE" id="PS51837"/>
    </source>
</evidence>
<evidence type="ECO:0000313" key="3">
    <source>
        <dbReference type="EMBL" id="KAH7136347.1"/>
    </source>
</evidence>
<gene>
    <name evidence="3" type="ORF">EDB81DRAFT_858436</name>
</gene>
<feature type="compositionally biased region" description="Basic and acidic residues" evidence="1">
    <location>
        <begin position="56"/>
        <end position="76"/>
    </location>
</feature>
<evidence type="ECO:0000313" key="4">
    <source>
        <dbReference type="Proteomes" id="UP000738349"/>
    </source>
</evidence>
<feature type="compositionally biased region" description="Polar residues" evidence="1">
    <location>
        <begin position="21"/>
        <end position="31"/>
    </location>
</feature>
<protein>
    <recommendedName>
        <fullName evidence="2">LITAF domain-containing protein</fullName>
    </recommendedName>
</protein>
<feature type="compositionally biased region" description="Low complexity" evidence="1">
    <location>
        <begin position="45"/>
        <end position="55"/>
    </location>
</feature>
<keyword evidence="4" id="KW-1185">Reference proteome</keyword>
<feature type="region of interest" description="Disordered" evidence="1">
    <location>
        <begin position="1"/>
        <end position="76"/>
    </location>
</feature>